<dbReference type="Pfam" id="PF00010">
    <property type="entry name" value="HLH"/>
    <property type="match status" value="1"/>
</dbReference>
<dbReference type="InterPro" id="IPR052099">
    <property type="entry name" value="Regulatory_TF_Diverse"/>
</dbReference>
<accession>A0A218YUR0</accession>
<evidence type="ECO:0000256" key="1">
    <source>
        <dbReference type="SAM" id="Coils"/>
    </source>
</evidence>
<evidence type="ECO:0000259" key="3">
    <source>
        <dbReference type="PROSITE" id="PS50888"/>
    </source>
</evidence>
<keyword evidence="1" id="KW-0175">Coiled coil</keyword>
<feature type="region of interest" description="Disordered" evidence="2">
    <location>
        <begin position="162"/>
        <end position="197"/>
    </location>
</feature>
<dbReference type="EMBL" id="MZNU01000414">
    <property type="protein sequence ID" value="OWO97992.1"/>
    <property type="molecule type" value="Genomic_DNA"/>
</dbReference>
<gene>
    <name evidence="4" type="ORF">B2J93_8217</name>
</gene>
<evidence type="ECO:0000256" key="2">
    <source>
        <dbReference type="SAM" id="MobiDB-lite"/>
    </source>
</evidence>
<dbReference type="SUPFAM" id="SSF47459">
    <property type="entry name" value="HLH, helix-loop-helix DNA-binding domain"/>
    <property type="match status" value="1"/>
</dbReference>
<keyword evidence="5" id="KW-1185">Reference proteome</keyword>
<protein>
    <recommendedName>
        <fullName evidence="3">BHLH domain-containing protein</fullName>
    </recommendedName>
</protein>
<dbReference type="PANTHER" id="PTHR47336">
    <property type="entry name" value="TRANSCRIPTION FACTOR HMS1-RELATED"/>
    <property type="match status" value="1"/>
</dbReference>
<dbReference type="InterPro" id="IPR036638">
    <property type="entry name" value="HLH_DNA-bd_sf"/>
</dbReference>
<sequence length="403" mass="44752">MASTDVRQGSSVDYFPTQKRPQIKITTHGWDSVSHNDSAIASDSCDSTLSSPGSPESLAFFPTGYMLPKTKFNPDIKSEQAFDFGTFEDWMRWDDPGDVALSPTSELFPDFESESTSPATSGLELQGSGYGIRGSTTEDSAVCEEDPTIDAPFFQSLTELTAPRTNDNSSHEGLYSTPSSWPRPVSRSQQQQHDCKLSPEEEYKLRRIAMPPTTPDQYPASTSSTPSSPDPPKRHKRKSSIGGDEDDESPELSNGHQHAPKKTAHNMIEKRYRTNLNDKIAILRDSVPSLRVMSKKNACGDVQEEDLQGLTPAHKLNKATVLSKATEYIAHLEKQNRDLAKENSSLKSRVDAFGILAMSRQPQQQQQNLMSNQQCSHQPSIVGRQQLGLSRQQYVMDRLNTPM</sequence>
<evidence type="ECO:0000313" key="4">
    <source>
        <dbReference type="EMBL" id="OWO97992.1"/>
    </source>
</evidence>
<dbReference type="PROSITE" id="PS50888">
    <property type="entry name" value="BHLH"/>
    <property type="match status" value="1"/>
</dbReference>
<reference evidence="4 5" key="1">
    <citation type="submission" date="2017-04" db="EMBL/GenBank/DDBJ databases">
        <title>Draft genome sequence of Marssonina coronaria NL1: causal agent of apple blotch.</title>
        <authorList>
            <person name="Cheng Q."/>
        </authorList>
    </citation>
    <scope>NUCLEOTIDE SEQUENCE [LARGE SCALE GENOMIC DNA]</scope>
    <source>
        <strain evidence="4 5">NL1</strain>
    </source>
</reference>
<dbReference type="AlphaFoldDB" id="A0A218YUR0"/>
<name>A0A218YUR0_9HELO</name>
<proteinExistence type="predicted"/>
<dbReference type="CDD" id="cd11399">
    <property type="entry name" value="bHLHzip_scHMS1_like"/>
    <property type="match status" value="1"/>
</dbReference>
<organism evidence="4 5">
    <name type="scientific">Diplocarpon coronariae</name>
    <dbReference type="NCBI Taxonomy" id="2795749"/>
    <lineage>
        <taxon>Eukaryota</taxon>
        <taxon>Fungi</taxon>
        <taxon>Dikarya</taxon>
        <taxon>Ascomycota</taxon>
        <taxon>Pezizomycotina</taxon>
        <taxon>Leotiomycetes</taxon>
        <taxon>Helotiales</taxon>
        <taxon>Drepanopezizaceae</taxon>
        <taxon>Diplocarpon</taxon>
    </lineage>
</organism>
<dbReference type="GO" id="GO:0046983">
    <property type="term" value="F:protein dimerization activity"/>
    <property type="evidence" value="ECO:0007669"/>
    <property type="project" value="InterPro"/>
</dbReference>
<comment type="caution">
    <text evidence="4">The sequence shown here is derived from an EMBL/GenBank/DDBJ whole genome shotgun (WGS) entry which is preliminary data.</text>
</comment>
<feature type="domain" description="BHLH" evidence="3">
    <location>
        <begin position="260"/>
        <end position="332"/>
    </location>
</feature>
<dbReference type="InterPro" id="IPR011598">
    <property type="entry name" value="bHLH_dom"/>
</dbReference>
<dbReference type="SMART" id="SM00353">
    <property type="entry name" value="HLH"/>
    <property type="match status" value="1"/>
</dbReference>
<dbReference type="STRING" id="503106.A0A218YUR0"/>
<dbReference type="PANTHER" id="PTHR47336:SF2">
    <property type="entry name" value="TRANSCRIPTION FACTOR HMS1-RELATED"/>
    <property type="match status" value="1"/>
</dbReference>
<dbReference type="OrthoDB" id="2133190at2759"/>
<evidence type="ECO:0000313" key="5">
    <source>
        <dbReference type="Proteomes" id="UP000242519"/>
    </source>
</evidence>
<dbReference type="InParanoid" id="A0A218YUR0"/>
<feature type="compositionally biased region" description="Polar residues" evidence="2">
    <location>
        <begin position="176"/>
        <end position="192"/>
    </location>
</feature>
<feature type="region of interest" description="Disordered" evidence="2">
    <location>
        <begin position="211"/>
        <end position="265"/>
    </location>
</feature>
<feature type="region of interest" description="Disordered" evidence="2">
    <location>
        <begin position="101"/>
        <end position="142"/>
    </location>
</feature>
<feature type="coiled-coil region" evidence="1">
    <location>
        <begin position="322"/>
        <end position="349"/>
    </location>
</feature>
<dbReference type="Proteomes" id="UP000242519">
    <property type="component" value="Unassembled WGS sequence"/>
</dbReference>
<dbReference type="Gene3D" id="4.10.280.10">
    <property type="entry name" value="Helix-loop-helix DNA-binding domain"/>
    <property type="match status" value="1"/>
</dbReference>